<feature type="region of interest" description="Disordered" evidence="10">
    <location>
        <begin position="132"/>
        <end position="237"/>
    </location>
</feature>
<name>A0A8S0WIX1_CYCAE</name>
<feature type="compositionally biased region" description="Polar residues" evidence="10">
    <location>
        <begin position="215"/>
        <end position="229"/>
    </location>
</feature>
<dbReference type="Proteomes" id="UP000467700">
    <property type="component" value="Unassembled WGS sequence"/>
</dbReference>
<keyword evidence="8" id="KW-0482">Metalloprotease</keyword>
<feature type="compositionally biased region" description="Polar residues" evidence="10">
    <location>
        <begin position="476"/>
        <end position="488"/>
    </location>
</feature>
<evidence type="ECO:0000256" key="8">
    <source>
        <dbReference type="ARBA" id="ARBA00023049"/>
    </source>
</evidence>
<reference evidence="12 13" key="1">
    <citation type="submission" date="2020-01" db="EMBL/GenBank/DDBJ databases">
        <authorList>
            <person name="Gupta K D."/>
        </authorList>
    </citation>
    <scope>NUCLEOTIDE SEQUENCE [LARGE SCALE GENOMIC DNA]</scope>
</reference>
<feature type="compositionally biased region" description="Basic and acidic residues" evidence="10">
    <location>
        <begin position="132"/>
        <end position="141"/>
    </location>
</feature>
<dbReference type="SMART" id="SM00232">
    <property type="entry name" value="JAB_MPN"/>
    <property type="match status" value="1"/>
</dbReference>
<dbReference type="GO" id="GO:0046872">
    <property type="term" value="F:metal ion binding"/>
    <property type="evidence" value="ECO:0007669"/>
    <property type="project" value="UniProtKB-KW"/>
</dbReference>
<evidence type="ECO:0000259" key="11">
    <source>
        <dbReference type="PROSITE" id="PS50249"/>
    </source>
</evidence>
<dbReference type="Pfam" id="PF08969">
    <property type="entry name" value="USP8_dimer"/>
    <property type="match status" value="1"/>
</dbReference>
<dbReference type="OrthoDB" id="3640at2759"/>
<dbReference type="GO" id="GO:0016020">
    <property type="term" value="C:membrane"/>
    <property type="evidence" value="ECO:0007669"/>
    <property type="project" value="TreeGrafter"/>
</dbReference>
<protein>
    <recommendedName>
        <fullName evidence="11">MPN domain-containing protein</fullName>
    </recommendedName>
</protein>
<evidence type="ECO:0000256" key="9">
    <source>
        <dbReference type="SAM" id="Coils"/>
    </source>
</evidence>
<evidence type="ECO:0000256" key="1">
    <source>
        <dbReference type="ARBA" id="ARBA00001947"/>
    </source>
</evidence>
<keyword evidence="5" id="KW-0833">Ubl conjugation pathway</keyword>
<comment type="cofactor">
    <cofactor evidence="1">
        <name>Zn(2+)</name>
        <dbReference type="ChEBI" id="CHEBI:29105"/>
    </cofactor>
</comment>
<feature type="compositionally biased region" description="Basic and acidic residues" evidence="10">
    <location>
        <begin position="149"/>
        <end position="197"/>
    </location>
</feature>
<dbReference type="EMBL" id="CACVBS010000039">
    <property type="protein sequence ID" value="CAA7263373.1"/>
    <property type="molecule type" value="Genomic_DNA"/>
</dbReference>
<feature type="region of interest" description="Disordered" evidence="10">
    <location>
        <begin position="1"/>
        <end position="23"/>
    </location>
</feature>
<evidence type="ECO:0000256" key="2">
    <source>
        <dbReference type="ARBA" id="ARBA00010981"/>
    </source>
</evidence>
<dbReference type="PANTHER" id="PTHR12947">
    <property type="entry name" value="AMSH-LIKE PROTEASE"/>
    <property type="match status" value="1"/>
</dbReference>
<dbReference type="GO" id="GO:0140492">
    <property type="term" value="F:metal-dependent deubiquitinase activity"/>
    <property type="evidence" value="ECO:0007669"/>
    <property type="project" value="InterPro"/>
</dbReference>
<dbReference type="Gene3D" id="1.20.58.80">
    <property type="entry name" value="Phosphotransferase system, lactose/cellobiose-type IIA subunit"/>
    <property type="match status" value="1"/>
</dbReference>
<dbReference type="GO" id="GO:0070536">
    <property type="term" value="P:protein K63-linked deubiquitination"/>
    <property type="evidence" value="ECO:0007669"/>
    <property type="project" value="InterPro"/>
</dbReference>
<organism evidence="12 13">
    <name type="scientific">Cyclocybe aegerita</name>
    <name type="common">Black poplar mushroom</name>
    <name type="synonym">Agrocybe aegerita</name>
    <dbReference type="NCBI Taxonomy" id="1973307"/>
    <lineage>
        <taxon>Eukaryota</taxon>
        <taxon>Fungi</taxon>
        <taxon>Dikarya</taxon>
        <taxon>Basidiomycota</taxon>
        <taxon>Agaricomycotina</taxon>
        <taxon>Agaricomycetes</taxon>
        <taxon>Agaricomycetidae</taxon>
        <taxon>Agaricales</taxon>
        <taxon>Agaricineae</taxon>
        <taxon>Bolbitiaceae</taxon>
        <taxon>Cyclocybe</taxon>
    </lineage>
</organism>
<dbReference type="AlphaFoldDB" id="A0A8S0WIX1"/>
<comment type="caution">
    <text evidence="12">The sequence shown here is derived from an EMBL/GenBank/DDBJ whole genome shotgun (WGS) entry which is preliminary data.</text>
</comment>
<evidence type="ECO:0000256" key="6">
    <source>
        <dbReference type="ARBA" id="ARBA00022801"/>
    </source>
</evidence>
<comment type="similarity">
    <text evidence="2">Belongs to the peptidase M67C family.</text>
</comment>
<gene>
    <name evidence="12" type="ORF">AAE3_LOCUS5507</name>
</gene>
<dbReference type="SUPFAM" id="SSF102712">
    <property type="entry name" value="JAB1/MPN domain"/>
    <property type="match status" value="1"/>
</dbReference>
<dbReference type="PROSITE" id="PS50249">
    <property type="entry name" value="MPN"/>
    <property type="match status" value="1"/>
</dbReference>
<evidence type="ECO:0000256" key="5">
    <source>
        <dbReference type="ARBA" id="ARBA00022786"/>
    </source>
</evidence>
<feature type="compositionally biased region" description="Pro residues" evidence="10">
    <location>
        <begin position="322"/>
        <end position="331"/>
    </location>
</feature>
<accession>A0A8S0WIX1</accession>
<feature type="region of interest" description="Disordered" evidence="10">
    <location>
        <begin position="458"/>
        <end position="508"/>
    </location>
</feature>
<feature type="compositionally biased region" description="Pro residues" evidence="10">
    <location>
        <begin position="297"/>
        <end position="313"/>
    </location>
</feature>
<evidence type="ECO:0000256" key="3">
    <source>
        <dbReference type="ARBA" id="ARBA00022670"/>
    </source>
</evidence>
<evidence type="ECO:0000313" key="13">
    <source>
        <dbReference type="Proteomes" id="UP000467700"/>
    </source>
</evidence>
<evidence type="ECO:0000256" key="7">
    <source>
        <dbReference type="ARBA" id="ARBA00022833"/>
    </source>
</evidence>
<keyword evidence="3" id="KW-0645">Protease</keyword>
<feature type="region of interest" description="Disordered" evidence="10">
    <location>
        <begin position="293"/>
        <end position="396"/>
    </location>
</feature>
<dbReference type="InterPro" id="IPR044098">
    <property type="entry name" value="STAMBP/STALP-like_MPN"/>
</dbReference>
<feature type="compositionally biased region" description="Basic and acidic residues" evidence="10">
    <location>
        <begin position="355"/>
        <end position="374"/>
    </location>
</feature>
<dbReference type="GO" id="GO:0005768">
    <property type="term" value="C:endosome"/>
    <property type="evidence" value="ECO:0007669"/>
    <property type="project" value="TreeGrafter"/>
</dbReference>
<keyword evidence="13" id="KW-1185">Reference proteome</keyword>
<dbReference type="InterPro" id="IPR000555">
    <property type="entry name" value="JAMM/MPN+_dom"/>
</dbReference>
<feature type="compositionally biased region" description="Low complexity" evidence="10">
    <location>
        <begin position="497"/>
        <end position="508"/>
    </location>
</feature>
<feature type="compositionally biased region" description="Pro residues" evidence="10">
    <location>
        <begin position="460"/>
        <end position="475"/>
    </location>
</feature>
<keyword evidence="9" id="KW-0175">Coiled coil</keyword>
<dbReference type="CDD" id="cd08066">
    <property type="entry name" value="MPN_AMSH_like"/>
    <property type="match status" value="1"/>
</dbReference>
<proteinExistence type="inferred from homology"/>
<keyword evidence="4" id="KW-0479">Metal-binding</keyword>
<feature type="coiled-coil region" evidence="9">
    <location>
        <begin position="244"/>
        <end position="285"/>
    </location>
</feature>
<evidence type="ECO:0000256" key="10">
    <source>
        <dbReference type="SAM" id="MobiDB-lite"/>
    </source>
</evidence>
<evidence type="ECO:0000256" key="4">
    <source>
        <dbReference type="ARBA" id="ARBA00022723"/>
    </source>
</evidence>
<dbReference type="Gene3D" id="3.40.140.10">
    <property type="entry name" value="Cytidine Deaminase, domain 2"/>
    <property type="match status" value="1"/>
</dbReference>
<dbReference type="GO" id="GO:0061578">
    <property type="term" value="F:K63-linked deubiquitinase activity"/>
    <property type="evidence" value="ECO:0007669"/>
    <property type="project" value="InterPro"/>
</dbReference>
<sequence length="703" mass="78735">MSHHAAQPTNGRHNHRNAAAKRPSSIAELADRAMLDLWDENKDFKHYLRLAEKYRREGKECAKRGDLEGAFVELARAATLVLEKLPMHKDYHVVLNANQRHNLGLNGQDILDNLSDLKPTLVDRYDKWLQKHPDGIDHERTPNAQTQKIADDEARAQTEERARDQRRLAEEAERWRQQRLHQEEVERARKREADTARKANVPKPAPGPDLAFSRTPMQNTGYGSSNTIVLSDGRPPEEMTRQQRMQEEMRLREEEITKRQAEQKRRLEQEGIARLQQEAEEAARAARQNITTAVTPTAPPPPPVIPAPPPGPSFPTIEYPAARPPQPPSQPPGRQNGYLDPHPNPPMIMPLESPSRYEGDSTDSESIHHFDYRKQGKQRMPPAPPARNMRSPAYPPPITTTSPPPGEASIRYPALMSPHQKTQGYYPSLGSMFADATNFNSTGSSMLFGSNANRAGPSYPALPPSSAPVNRPPYPYSQQQAQGSNNAYTRPPPPLPVGTAPPQSAPPTQADMDRIIRISDPKLDSVKPLKLVTLPRECLPRFLIIAKVNTEMNRETCGLLLGKDRGHKFAVTTLLIPKQHSTSDTCTMDEEELVLQFTEERNLITLGWIHTHPSQSCFMSSVDLHTHSGFQRMLPESFAVVCAPKSNPNFGIFRLTDPPGLQTILACTEKEAFHPHPDTPIYTDADKGHVQIKDAALEIVDLR</sequence>
<feature type="domain" description="MPN" evidence="11">
    <location>
        <begin position="531"/>
        <end position="661"/>
    </location>
</feature>
<dbReference type="InterPro" id="IPR037518">
    <property type="entry name" value="MPN"/>
</dbReference>
<keyword evidence="6" id="KW-0378">Hydrolase</keyword>
<dbReference type="PANTHER" id="PTHR12947:SF13">
    <property type="entry name" value="FI19924P1"/>
    <property type="match status" value="1"/>
</dbReference>
<dbReference type="Pfam" id="PF01398">
    <property type="entry name" value="JAB"/>
    <property type="match status" value="1"/>
</dbReference>
<dbReference type="InterPro" id="IPR015063">
    <property type="entry name" value="USP8_dimer"/>
</dbReference>
<evidence type="ECO:0000313" key="12">
    <source>
        <dbReference type="EMBL" id="CAA7263373.1"/>
    </source>
</evidence>
<dbReference type="GO" id="GO:0006508">
    <property type="term" value="P:proteolysis"/>
    <property type="evidence" value="ECO:0007669"/>
    <property type="project" value="UniProtKB-KW"/>
</dbReference>
<keyword evidence="7" id="KW-0862">Zinc</keyword>